<name>A0A9Q3D3K6_9BASI</name>
<dbReference type="Proteomes" id="UP000765509">
    <property type="component" value="Unassembled WGS sequence"/>
</dbReference>
<comment type="caution">
    <text evidence="2">The sequence shown here is derived from an EMBL/GenBank/DDBJ whole genome shotgun (WGS) entry which is preliminary data.</text>
</comment>
<gene>
    <name evidence="2" type="ORF">O181_033026</name>
</gene>
<accession>A0A9Q3D3K6</accession>
<dbReference type="OrthoDB" id="2518550at2759"/>
<evidence type="ECO:0000313" key="2">
    <source>
        <dbReference type="EMBL" id="MBW0493311.1"/>
    </source>
</evidence>
<dbReference type="AlphaFoldDB" id="A0A9Q3D3K6"/>
<proteinExistence type="predicted"/>
<evidence type="ECO:0000313" key="3">
    <source>
        <dbReference type="Proteomes" id="UP000765509"/>
    </source>
</evidence>
<organism evidence="2 3">
    <name type="scientific">Austropuccinia psidii MF-1</name>
    <dbReference type="NCBI Taxonomy" id="1389203"/>
    <lineage>
        <taxon>Eukaryota</taxon>
        <taxon>Fungi</taxon>
        <taxon>Dikarya</taxon>
        <taxon>Basidiomycota</taxon>
        <taxon>Pucciniomycotina</taxon>
        <taxon>Pucciniomycetes</taxon>
        <taxon>Pucciniales</taxon>
        <taxon>Sphaerophragmiaceae</taxon>
        <taxon>Austropuccinia</taxon>
    </lineage>
</organism>
<sequence>MPQAPGNSTEFHEQRTSAPKSASEISDMVSSHELGIEVECQSHENNQDPPVLPESQPPTSQKPNFKSYQKENTVEPCSPTEDAGQYDVIFSGEVEIKSKEKFVSKIAQTIPRLEKIQNDSKIPDYVCQKIAEAMSLLKMDLNPKSITISIQKC</sequence>
<protein>
    <submittedName>
        <fullName evidence="2">Uncharacterized protein</fullName>
    </submittedName>
</protein>
<dbReference type="EMBL" id="AVOT02012012">
    <property type="protein sequence ID" value="MBW0493311.1"/>
    <property type="molecule type" value="Genomic_DNA"/>
</dbReference>
<evidence type="ECO:0000256" key="1">
    <source>
        <dbReference type="SAM" id="MobiDB-lite"/>
    </source>
</evidence>
<feature type="compositionally biased region" description="Polar residues" evidence="1">
    <location>
        <begin position="57"/>
        <end position="67"/>
    </location>
</feature>
<feature type="region of interest" description="Disordered" evidence="1">
    <location>
        <begin position="1"/>
        <end position="82"/>
    </location>
</feature>
<keyword evidence="3" id="KW-1185">Reference proteome</keyword>
<reference evidence="2" key="1">
    <citation type="submission" date="2021-03" db="EMBL/GenBank/DDBJ databases">
        <title>Draft genome sequence of rust myrtle Austropuccinia psidii MF-1, a brazilian biotype.</title>
        <authorList>
            <person name="Quecine M.C."/>
            <person name="Pachon D.M.R."/>
            <person name="Bonatelli M.L."/>
            <person name="Correr F.H."/>
            <person name="Franceschini L.M."/>
            <person name="Leite T.F."/>
            <person name="Margarido G.R.A."/>
            <person name="Almeida C.A."/>
            <person name="Ferrarezi J.A."/>
            <person name="Labate C.A."/>
        </authorList>
    </citation>
    <scope>NUCLEOTIDE SEQUENCE</scope>
    <source>
        <strain evidence="2">MF-1</strain>
    </source>
</reference>